<dbReference type="EMBL" id="AP025739">
    <property type="protein sequence ID" value="BDI30365.1"/>
    <property type="molecule type" value="Genomic_DNA"/>
</dbReference>
<proteinExistence type="predicted"/>
<evidence type="ECO:0000313" key="1">
    <source>
        <dbReference type="EMBL" id="BDI30365.1"/>
    </source>
</evidence>
<protein>
    <submittedName>
        <fullName evidence="1">Uncharacterized protein</fullName>
    </submittedName>
</protein>
<gene>
    <name evidence="1" type="ORF">CCAX7_24160</name>
</gene>
<dbReference type="Proteomes" id="UP000287394">
    <property type="component" value="Chromosome"/>
</dbReference>
<reference evidence="1 2" key="1">
    <citation type="journal article" date="2019" name="Int. J. Syst. Evol. Microbiol.">
        <title>Capsulimonas corticalis gen. nov., sp. nov., an aerobic capsulated bacterium, of a novel bacterial order, Capsulimonadales ord. nov., of the class Armatimonadia of the phylum Armatimonadetes.</title>
        <authorList>
            <person name="Li J."/>
            <person name="Kudo C."/>
            <person name="Tonouchi A."/>
        </authorList>
    </citation>
    <scope>NUCLEOTIDE SEQUENCE [LARGE SCALE GENOMIC DNA]</scope>
    <source>
        <strain evidence="1 2">AX-7</strain>
    </source>
</reference>
<evidence type="ECO:0000313" key="2">
    <source>
        <dbReference type="Proteomes" id="UP000287394"/>
    </source>
</evidence>
<name>A0A402CVD6_9BACT</name>
<dbReference type="AlphaFoldDB" id="A0A402CVD6"/>
<dbReference type="KEGG" id="ccot:CCAX7_24160"/>
<sequence>MLGTLETLMTRDGLFQKLEIVLVVESILVLAMMIMQPVTPPRVSHPGGAVVPVLHRMSRVVAC</sequence>
<organism evidence="1 2">
    <name type="scientific">Capsulimonas corticalis</name>
    <dbReference type="NCBI Taxonomy" id="2219043"/>
    <lineage>
        <taxon>Bacteria</taxon>
        <taxon>Bacillati</taxon>
        <taxon>Armatimonadota</taxon>
        <taxon>Armatimonadia</taxon>
        <taxon>Capsulimonadales</taxon>
        <taxon>Capsulimonadaceae</taxon>
        <taxon>Capsulimonas</taxon>
    </lineage>
</organism>
<accession>A0A402CVD6</accession>
<keyword evidence="2" id="KW-1185">Reference proteome</keyword>